<evidence type="ECO:0000259" key="3">
    <source>
        <dbReference type="SMART" id="SM01008"/>
    </source>
</evidence>
<evidence type="ECO:0000313" key="4">
    <source>
        <dbReference type="EMBL" id="CUV05912.1"/>
    </source>
</evidence>
<dbReference type="EMBL" id="FAXA01000477">
    <property type="protein sequence ID" value="CUV05912.1"/>
    <property type="molecule type" value="Genomic_DNA"/>
</dbReference>
<dbReference type="Pfam" id="PF02738">
    <property type="entry name" value="MoCoBD_1"/>
    <property type="match status" value="1"/>
</dbReference>
<dbReference type="AlphaFoldDB" id="A0A160VGI1"/>
<dbReference type="SUPFAM" id="SSF56003">
    <property type="entry name" value="Molybdenum cofactor-binding domain"/>
    <property type="match status" value="1"/>
</dbReference>
<dbReference type="GO" id="GO:0005506">
    <property type="term" value="F:iron ion binding"/>
    <property type="evidence" value="ECO:0007669"/>
    <property type="project" value="InterPro"/>
</dbReference>
<dbReference type="InterPro" id="IPR046867">
    <property type="entry name" value="AldOxase/xan_DH_MoCoBD2"/>
</dbReference>
<keyword evidence="1" id="KW-0500">Molybdenum</keyword>
<dbReference type="InterPro" id="IPR016208">
    <property type="entry name" value="Ald_Oxase/xanthine_DH-like"/>
</dbReference>
<dbReference type="PANTHER" id="PTHR11908:SF132">
    <property type="entry name" value="ALDEHYDE OXIDASE 1-RELATED"/>
    <property type="match status" value="1"/>
</dbReference>
<dbReference type="Gene3D" id="3.30.365.10">
    <property type="entry name" value="Aldehyde oxidase/xanthine dehydrogenase, molybdopterin binding domain"/>
    <property type="match status" value="4"/>
</dbReference>
<feature type="domain" description="Aldehyde oxidase/xanthine dehydrogenase a/b hammerhead" evidence="3">
    <location>
        <begin position="29"/>
        <end position="145"/>
    </location>
</feature>
<evidence type="ECO:0000256" key="1">
    <source>
        <dbReference type="ARBA" id="ARBA00022505"/>
    </source>
</evidence>
<dbReference type="Gene3D" id="3.90.1170.50">
    <property type="entry name" value="Aldehyde oxidase/xanthine dehydrogenase, a/b hammerhead"/>
    <property type="match status" value="1"/>
</dbReference>
<dbReference type="SUPFAM" id="SSF54665">
    <property type="entry name" value="CO dehydrogenase molybdoprotein N-domain-like"/>
    <property type="match status" value="1"/>
</dbReference>
<name>A0A160VGI1_9ZZZZ</name>
<dbReference type="PANTHER" id="PTHR11908">
    <property type="entry name" value="XANTHINE DEHYDROGENASE"/>
    <property type="match status" value="1"/>
</dbReference>
<dbReference type="GO" id="GO:0004854">
    <property type="term" value="F:xanthine dehydrogenase activity"/>
    <property type="evidence" value="ECO:0007669"/>
    <property type="project" value="UniProtKB-EC"/>
</dbReference>
<dbReference type="InterPro" id="IPR036856">
    <property type="entry name" value="Ald_Oxase/Xan_DH_a/b_sf"/>
</dbReference>
<protein>
    <submittedName>
        <fullName evidence="4">Xanthine dehydrogenase, molybdenum binding subunit</fullName>
        <ecNumber evidence="4">1.17.1.4</ecNumber>
    </submittedName>
</protein>
<keyword evidence="2 4" id="KW-0560">Oxidoreductase</keyword>
<dbReference type="InterPro" id="IPR008274">
    <property type="entry name" value="AldOxase/xan_DH_MoCoBD1"/>
</dbReference>
<evidence type="ECO:0000256" key="2">
    <source>
        <dbReference type="ARBA" id="ARBA00023002"/>
    </source>
</evidence>
<proteinExistence type="predicted"/>
<organism evidence="4">
    <name type="scientific">hydrothermal vent metagenome</name>
    <dbReference type="NCBI Taxonomy" id="652676"/>
    <lineage>
        <taxon>unclassified sequences</taxon>
        <taxon>metagenomes</taxon>
        <taxon>ecological metagenomes</taxon>
    </lineage>
</organism>
<gene>
    <name evidence="4" type="ORF">MGWOODY_Clf38</name>
</gene>
<sequence>MASNVVLSNEEFNVVGSRPIRHDGNDKVTGRARYSADMTLPRLLHGKILRSPHAHARIKAIDPTRALALSGVKAVVTSADFAQPSGKVADLGEGAMANPKWISNNCMASEKALYKGHAVAAVAATSLQVAEEALALIDVDYEVLPAVTDIIEAMKDDAPVLHERLANSQNVDIRPGGLRDDDDAGKATNISNHFVFELGDAEKGFKEADIIVEREYRTATVHQGYIEPHSATAMWGEDGKLTVWCSSQGHFQIRDLTSLVLGIPVSQIKVVPMEIGGGFGGKTVIYLEPVAAALSKKAGRPVKISMARPEVFEATGPTSGSFIRVKIGANKKGMITAADVTMMYEAGGFPGSPIVQACQCVLTPYEVANGRIEGYDVVVNKPKAAAYRAPGVPAAAFATESVIDEICEKLGMDPLEFRVKNGTQEGSRRIPGPVLQTVGYQETLAAAMQTDHYKSTLEGPNRGRGVAAGFWFNGTGPACATASVNGDGTVSLTEGSPDIGGGRVSMAIQMAEVLGIPAEDVHPSVGDTDAVGYTSLTAGSGATFKSGWASYEAAHDIKQQIIERAARIWEIDVKDVEFKEGLASHKSDPELKLNFKQIAARLNSTGGPIVGRGNVNPAGVGNAFAVHIVDVEVDPDTGKVDVLRYTALQDVGKAVHPSYVEGQLQGGVAQGIGWALNEEYVYNDSGEMSNSSFLDYRMPTSLDLPMIDTVIVEVANPGHPFGVRGVGEVCIVPPMGAVANAIHNAAGVRMDVLPMSPANVLEALWAKDGE</sequence>
<dbReference type="InterPro" id="IPR037165">
    <property type="entry name" value="AldOxase/xan_DH_Mopterin-bd_sf"/>
</dbReference>
<dbReference type="EC" id="1.17.1.4" evidence="4"/>
<reference evidence="4" key="1">
    <citation type="submission" date="2015-10" db="EMBL/GenBank/DDBJ databases">
        <authorList>
            <person name="Gilbert D.G."/>
        </authorList>
    </citation>
    <scope>NUCLEOTIDE SEQUENCE</scope>
</reference>
<dbReference type="InterPro" id="IPR000674">
    <property type="entry name" value="Ald_Oxase/Xan_DH_a/b"/>
</dbReference>
<dbReference type="Pfam" id="PF01315">
    <property type="entry name" value="Ald_Xan_dh_C"/>
    <property type="match status" value="1"/>
</dbReference>
<dbReference type="Pfam" id="PF20256">
    <property type="entry name" value="MoCoBD_2"/>
    <property type="match status" value="1"/>
</dbReference>
<accession>A0A160VGI1</accession>
<dbReference type="SMART" id="SM01008">
    <property type="entry name" value="Ald_Xan_dh_C"/>
    <property type="match status" value="1"/>
</dbReference>